<dbReference type="EMBL" id="JAODUP010000609">
    <property type="protein sequence ID" value="KAK2146429.1"/>
    <property type="molecule type" value="Genomic_DNA"/>
</dbReference>
<evidence type="ECO:0000313" key="1">
    <source>
        <dbReference type="EMBL" id="KAK2146429.1"/>
    </source>
</evidence>
<accession>A0AAD9J4T7</accession>
<gene>
    <name evidence="1" type="ORF">LSH36_609g01076</name>
</gene>
<keyword evidence="2" id="KW-1185">Reference proteome</keyword>
<comment type="caution">
    <text evidence="1">The sequence shown here is derived from an EMBL/GenBank/DDBJ whole genome shotgun (WGS) entry which is preliminary data.</text>
</comment>
<proteinExistence type="predicted"/>
<name>A0AAD9J4T7_9ANNE</name>
<sequence length="326" mass="36507">METSSHEGGRISIIYTIFFRGVVKGLPPKRHESSTLQPRITLLKKMTGLLCLFLLLLVPTLHGQLTPGVLQEDPNVAGNTYVFTLGGCGDECGCKDGCCNKTLLQEKQVDYIKNVQKDTIGFGPTFQPTNSKLCDMMPNWTTVYQKPFQFNGRITKVEFLICEDCGDDSVQKSTLSATENVLLRLGVFTRSGLAGSCTFALKGYIELKRANFPDWDNFLKTAPDPSIANPAKTMAFQYMFTDADLTTLGVGDFAIEGLHFGFQWSSAGCVCYQKWDNSWINDKTMCMGMEFGSFTDQVNQHVYRTIDPKPKRRARRYSMQVSYTEA</sequence>
<evidence type="ECO:0000313" key="2">
    <source>
        <dbReference type="Proteomes" id="UP001208570"/>
    </source>
</evidence>
<dbReference type="Proteomes" id="UP001208570">
    <property type="component" value="Unassembled WGS sequence"/>
</dbReference>
<dbReference type="AlphaFoldDB" id="A0AAD9J4T7"/>
<reference evidence="1" key="1">
    <citation type="journal article" date="2023" name="Mol. Biol. Evol.">
        <title>Third-Generation Sequencing Reveals the Adaptive Role of the Epigenome in Three Deep-Sea Polychaetes.</title>
        <authorList>
            <person name="Perez M."/>
            <person name="Aroh O."/>
            <person name="Sun Y."/>
            <person name="Lan Y."/>
            <person name="Juniper S.K."/>
            <person name="Young C.R."/>
            <person name="Angers B."/>
            <person name="Qian P.Y."/>
        </authorList>
    </citation>
    <scope>NUCLEOTIDE SEQUENCE</scope>
    <source>
        <strain evidence="1">P08H-3</strain>
    </source>
</reference>
<protein>
    <submittedName>
        <fullName evidence="1">Uncharacterized protein</fullName>
    </submittedName>
</protein>
<organism evidence="1 2">
    <name type="scientific">Paralvinella palmiformis</name>
    <dbReference type="NCBI Taxonomy" id="53620"/>
    <lineage>
        <taxon>Eukaryota</taxon>
        <taxon>Metazoa</taxon>
        <taxon>Spiralia</taxon>
        <taxon>Lophotrochozoa</taxon>
        <taxon>Annelida</taxon>
        <taxon>Polychaeta</taxon>
        <taxon>Sedentaria</taxon>
        <taxon>Canalipalpata</taxon>
        <taxon>Terebellida</taxon>
        <taxon>Terebelliformia</taxon>
        <taxon>Alvinellidae</taxon>
        <taxon>Paralvinella</taxon>
    </lineage>
</organism>